<organism evidence="2 3">
    <name type="scientific">Bradyrhizobium hipponense</name>
    <dbReference type="NCBI Taxonomy" id="2605638"/>
    <lineage>
        <taxon>Bacteria</taxon>
        <taxon>Pseudomonadati</taxon>
        <taxon>Pseudomonadota</taxon>
        <taxon>Alphaproteobacteria</taxon>
        <taxon>Hyphomicrobiales</taxon>
        <taxon>Nitrobacteraceae</taxon>
        <taxon>Bradyrhizobium</taxon>
    </lineage>
</organism>
<proteinExistence type="predicted"/>
<dbReference type="EMBL" id="VSTH01000129">
    <property type="protein sequence ID" value="TYO62584.1"/>
    <property type="molecule type" value="Genomic_DNA"/>
</dbReference>
<comment type="caution">
    <text evidence="2">The sequence shown here is derived from an EMBL/GenBank/DDBJ whole genome shotgun (WGS) entry which is preliminary data.</text>
</comment>
<dbReference type="SMART" id="SM00347">
    <property type="entry name" value="HTH_MARR"/>
    <property type="match status" value="1"/>
</dbReference>
<accession>A0A5S4YFW7</accession>
<protein>
    <submittedName>
        <fullName evidence="2">Winged helix-turn-helix transcriptional regulator</fullName>
    </submittedName>
</protein>
<evidence type="ECO:0000313" key="3">
    <source>
        <dbReference type="Proteomes" id="UP000324797"/>
    </source>
</evidence>
<dbReference type="Pfam" id="PF12802">
    <property type="entry name" value="MarR_2"/>
    <property type="match status" value="1"/>
</dbReference>
<evidence type="ECO:0000313" key="2">
    <source>
        <dbReference type="EMBL" id="TYO62584.1"/>
    </source>
</evidence>
<dbReference type="GO" id="GO:0006950">
    <property type="term" value="P:response to stress"/>
    <property type="evidence" value="ECO:0007669"/>
    <property type="project" value="TreeGrafter"/>
</dbReference>
<dbReference type="GO" id="GO:0003700">
    <property type="term" value="F:DNA-binding transcription factor activity"/>
    <property type="evidence" value="ECO:0007669"/>
    <property type="project" value="InterPro"/>
</dbReference>
<feature type="domain" description="HTH marR-type" evidence="1">
    <location>
        <begin position="8"/>
        <end position="143"/>
    </location>
</feature>
<sequence length="171" mass="18532">MRRVKVAGLSLIDDIRAASRLMVRELGFMDATVAASDYPPSAVHTILEIGIRGPMSSGELGDFLRLEKSSVSRLVRKLIDCGELRETPDEADARSKLLSLTAKGRRTLEALHAFGRQQVSGALAALTVTEQRTVREGMMLYARALRQSRMEDEALSAAQAVVPAKAGTHTA</sequence>
<name>A0A5S4YFW7_9BRAD</name>
<gene>
    <name evidence="2" type="ORF">FXV83_32050</name>
</gene>
<dbReference type="InterPro" id="IPR036390">
    <property type="entry name" value="WH_DNA-bd_sf"/>
</dbReference>
<dbReference type="PANTHER" id="PTHR33164:SF104">
    <property type="entry name" value="TRANSCRIPTIONAL REGULATORY PROTEIN"/>
    <property type="match status" value="1"/>
</dbReference>
<dbReference type="PANTHER" id="PTHR33164">
    <property type="entry name" value="TRANSCRIPTIONAL REGULATOR, MARR FAMILY"/>
    <property type="match status" value="1"/>
</dbReference>
<dbReference type="Gene3D" id="1.10.10.10">
    <property type="entry name" value="Winged helix-like DNA-binding domain superfamily/Winged helix DNA-binding domain"/>
    <property type="match status" value="1"/>
</dbReference>
<dbReference type="InterPro" id="IPR039422">
    <property type="entry name" value="MarR/SlyA-like"/>
</dbReference>
<dbReference type="PROSITE" id="PS50995">
    <property type="entry name" value="HTH_MARR_2"/>
    <property type="match status" value="1"/>
</dbReference>
<dbReference type="InterPro" id="IPR000835">
    <property type="entry name" value="HTH_MarR-typ"/>
</dbReference>
<keyword evidence="3" id="KW-1185">Reference proteome</keyword>
<evidence type="ECO:0000259" key="1">
    <source>
        <dbReference type="PROSITE" id="PS50995"/>
    </source>
</evidence>
<dbReference type="SUPFAM" id="SSF46785">
    <property type="entry name" value="Winged helix' DNA-binding domain"/>
    <property type="match status" value="1"/>
</dbReference>
<dbReference type="Proteomes" id="UP000324797">
    <property type="component" value="Unassembled WGS sequence"/>
</dbReference>
<dbReference type="InterPro" id="IPR036388">
    <property type="entry name" value="WH-like_DNA-bd_sf"/>
</dbReference>
<dbReference type="AlphaFoldDB" id="A0A5S4YFW7"/>
<reference evidence="2 3" key="1">
    <citation type="submission" date="2019-08" db="EMBL/GenBank/DDBJ databases">
        <title>Bradyrhizobium hipponensis sp. nov., a rhizobium isolated from a Lupinus angustifolius root nodule in Tunisia.</title>
        <authorList>
            <person name="Off K."/>
            <person name="Rejili M."/>
            <person name="Mars M."/>
            <person name="Brachmann A."/>
            <person name="Marin M."/>
        </authorList>
    </citation>
    <scope>NUCLEOTIDE SEQUENCE [LARGE SCALE GENOMIC DNA]</scope>
    <source>
        <strain evidence="3">aSej3</strain>
    </source>
</reference>